<protein>
    <submittedName>
        <fullName evidence="1">Uncharacterized protein</fullName>
    </submittedName>
</protein>
<evidence type="ECO:0000313" key="1">
    <source>
        <dbReference type="EMBL" id="KAK3285976.1"/>
    </source>
</evidence>
<reference evidence="1 2" key="1">
    <citation type="journal article" date="2015" name="Genome Biol. Evol.">
        <title>Comparative Genomics of a Bacterivorous Green Alga Reveals Evolutionary Causalities and Consequences of Phago-Mixotrophic Mode of Nutrition.</title>
        <authorList>
            <person name="Burns J.A."/>
            <person name="Paasch A."/>
            <person name="Narechania A."/>
            <person name="Kim E."/>
        </authorList>
    </citation>
    <scope>NUCLEOTIDE SEQUENCE [LARGE SCALE GENOMIC DNA]</scope>
    <source>
        <strain evidence="1 2">PLY_AMNH</strain>
    </source>
</reference>
<proteinExistence type="predicted"/>
<keyword evidence="2" id="KW-1185">Reference proteome</keyword>
<organism evidence="1 2">
    <name type="scientific">Cymbomonas tetramitiformis</name>
    <dbReference type="NCBI Taxonomy" id="36881"/>
    <lineage>
        <taxon>Eukaryota</taxon>
        <taxon>Viridiplantae</taxon>
        <taxon>Chlorophyta</taxon>
        <taxon>Pyramimonadophyceae</taxon>
        <taxon>Pyramimonadales</taxon>
        <taxon>Pyramimonadaceae</taxon>
        <taxon>Cymbomonas</taxon>
    </lineage>
</organism>
<sequence length="103" mass="11819">MAKEIVGNIYAKGRYRKWAKAIRQHQLRESYFDDNTEVSKLAKYAGGTPRTAAAVGVLGDDKTNRDDILEKLLSRLDKIEAFIKTRRMESSFGSRQLVLERKK</sequence>
<evidence type="ECO:0000313" key="2">
    <source>
        <dbReference type="Proteomes" id="UP001190700"/>
    </source>
</evidence>
<gene>
    <name evidence="1" type="ORF">CYMTET_6437</name>
</gene>
<name>A0AAE0LHW7_9CHLO</name>
<dbReference type="EMBL" id="LGRX02001537">
    <property type="protein sequence ID" value="KAK3285976.1"/>
    <property type="molecule type" value="Genomic_DNA"/>
</dbReference>
<comment type="caution">
    <text evidence="1">The sequence shown here is derived from an EMBL/GenBank/DDBJ whole genome shotgun (WGS) entry which is preliminary data.</text>
</comment>
<dbReference type="Proteomes" id="UP001190700">
    <property type="component" value="Unassembled WGS sequence"/>
</dbReference>
<accession>A0AAE0LHW7</accession>
<dbReference type="AlphaFoldDB" id="A0AAE0LHW7"/>